<gene>
    <name evidence="2" type="ORF">H6G03_34645</name>
</gene>
<protein>
    <submittedName>
        <fullName evidence="2">TniQ family protein</fullName>
    </submittedName>
</protein>
<organism evidence="2 3">
    <name type="scientific">Aerosakkonema funiforme FACHB-1375</name>
    <dbReference type="NCBI Taxonomy" id="2949571"/>
    <lineage>
        <taxon>Bacteria</taxon>
        <taxon>Bacillati</taxon>
        <taxon>Cyanobacteriota</taxon>
        <taxon>Cyanophyceae</taxon>
        <taxon>Oscillatoriophycideae</taxon>
        <taxon>Aerosakkonematales</taxon>
        <taxon>Aerosakkonemataceae</taxon>
        <taxon>Aerosakkonema</taxon>
    </lineage>
</organism>
<dbReference type="SUPFAM" id="SSF47413">
    <property type="entry name" value="lambda repressor-like DNA-binding domains"/>
    <property type="match status" value="1"/>
</dbReference>
<evidence type="ECO:0000313" key="2">
    <source>
        <dbReference type="EMBL" id="MBD2186142.1"/>
    </source>
</evidence>
<evidence type="ECO:0000313" key="3">
    <source>
        <dbReference type="Proteomes" id="UP000641646"/>
    </source>
</evidence>
<dbReference type="Proteomes" id="UP000641646">
    <property type="component" value="Unassembled WGS sequence"/>
</dbReference>
<dbReference type="RefSeq" id="WP_190475169.1">
    <property type="nucleotide sequence ID" value="NZ_JACJPW010000169.1"/>
</dbReference>
<sequence>MKPYTPWVFRVQPYPGESFGHFLSRFRLANQLSSKGLARVLGLTEKTVAFWEVPSRLRSPNHQQLSLLAPLVGLDIEHLAAMLPPPRPQMYLATRLCAACYREAPAHKVAWQLVANPNCDRHQLNLLSACPVCGTCFELPALWEKGCCGECGSPFEQMVIYQQPSLSTQK</sequence>
<dbReference type="InterPro" id="IPR010982">
    <property type="entry name" value="Lambda_DNA-bd_dom_sf"/>
</dbReference>
<evidence type="ECO:0000259" key="1">
    <source>
        <dbReference type="Pfam" id="PF06527"/>
    </source>
</evidence>
<reference evidence="2" key="1">
    <citation type="journal article" date="2015" name="ISME J.">
        <title>Draft Genome Sequence of Streptomyces incarnatus NRRL8089, which Produces the Nucleoside Antibiotic Sinefungin.</title>
        <authorList>
            <person name="Oshima K."/>
            <person name="Hattori M."/>
            <person name="Shimizu H."/>
            <person name="Fukuda K."/>
            <person name="Nemoto M."/>
            <person name="Inagaki K."/>
            <person name="Tamura T."/>
        </authorList>
    </citation>
    <scope>NUCLEOTIDE SEQUENCE</scope>
    <source>
        <strain evidence="2">FACHB-1375</strain>
    </source>
</reference>
<reference evidence="2" key="2">
    <citation type="submission" date="2020-08" db="EMBL/GenBank/DDBJ databases">
        <authorList>
            <person name="Chen M."/>
            <person name="Teng W."/>
            <person name="Zhao L."/>
            <person name="Hu C."/>
            <person name="Zhou Y."/>
            <person name="Han B."/>
            <person name="Song L."/>
            <person name="Shu W."/>
        </authorList>
    </citation>
    <scope>NUCLEOTIDE SEQUENCE</scope>
    <source>
        <strain evidence="2">FACHB-1375</strain>
    </source>
</reference>
<comment type="caution">
    <text evidence="2">The sequence shown here is derived from an EMBL/GenBank/DDBJ whole genome shotgun (WGS) entry which is preliminary data.</text>
</comment>
<dbReference type="GO" id="GO:0003677">
    <property type="term" value="F:DNA binding"/>
    <property type="evidence" value="ECO:0007669"/>
    <property type="project" value="InterPro"/>
</dbReference>
<name>A0A926ZL84_9CYAN</name>
<dbReference type="Pfam" id="PF06527">
    <property type="entry name" value="TniQ"/>
    <property type="match status" value="1"/>
</dbReference>
<proteinExistence type="predicted"/>
<dbReference type="EMBL" id="JACJPW010000169">
    <property type="protein sequence ID" value="MBD2186142.1"/>
    <property type="molecule type" value="Genomic_DNA"/>
</dbReference>
<keyword evidence="3" id="KW-1185">Reference proteome</keyword>
<dbReference type="InterPro" id="IPR009492">
    <property type="entry name" value="TniQ"/>
</dbReference>
<dbReference type="AlphaFoldDB" id="A0A926ZL84"/>
<accession>A0A926ZL84</accession>
<feature type="domain" description="TniQ" evidence="1">
    <location>
        <begin position="9"/>
        <end position="126"/>
    </location>
</feature>